<keyword evidence="14" id="KW-1185">Reference proteome</keyword>
<gene>
    <name evidence="13" type="ORF">AA309_08530</name>
</gene>
<dbReference type="Pfam" id="PF07992">
    <property type="entry name" value="Pyr_redox_2"/>
    <property type="match status" value="1"/>
</dbReference>
<dbReference type="PROSITE" id="PS51379">
    <property type="entry name" value="4FE4S_FER_2"/>
    <property type="match status" value="1"/>
</dbReference>
<dbReference type="InterPro" id="IPR009051">
    <property type="entry name" value="Helical_ferredxn"/>
</dbReference>
<comment type="caution">
    <text evidence="13">The sequence shown here is derived from an EMBL/GenBank/DDBJ whole genome shotgun (WGS) entry which is preliminary data.</text>
</comment>
<dbReference type="OrthoDB" id="9803192at2"/>
<dbReference type="PRINTS" id="PR00368">
    <property type="entry name" value="FADPNR"/>
</dbReference>
<dbReference type="EC" id="1.3.1.1" evidence="11"/>
<evidence type="ECO:0000256" key="3">
    <source>
        <dbReference type="ARBA" id="ARBA00022643"/>
    </source>
</evidence>
<dbReference type="Proteomes" id="UP000035489">
    <property type="component" value="Unassembled WGS sequence"/>
</dbReference>
<keyword evidence="3" id="KW-0288">FMN</keyword>
<evidence type="ECO:0000256" key="11">
    <source>
        <dbReference type="ARBA" id="ARBA00049728"/>
    </source>
</evidence>
<evidence type="ECO:0000259" key="12">
    <source>
        <dbReference type="PROSITE" id="PS51379"/>
    </source>
</evidence>
<evidence type="ECO:0000313" key="13">
    <source>
        <dbReference type="EMBL" id="KLK93373.1"/>
    </source>
</evidence>
<dbReference type="GO" id="GO:0004159">
    <property type="term" value="F:dihydropyrimidine dehydrogenase (NAD+) activity"/>
    <property type="evidence" value="ECO:0007669"/>
    <property type="project" value="UniProtKB-EC"/>
</dbReference>
<dbReference type="Gene3D" id="1.10.1060.10">
    <property type="entry name" value="Alpha-helical ferredoxin"/>
    <property type="match status" value="1"/>
</dbReference>
<keyword evidence="2" id="KW-0285">Flavoprotein</keyword>
<dbReference type="PANTHER" id="PTHR43073">
    <property type="entry name" value="DIHYDROPYRIMIDINE DEHYDROGENASE [NADP(+)]"/>
    <property type="match status" value="1"/>
</dbReference>
<dbReference type="SUPFAM" id="SSF51971">
    <property type="entry name" value="Nucleotide-binding domain"/>
    <property type="match status" value="2"/>
</dbReference>
<dbReference type="AlphaFoldDB" id="A0A0H1RDX5"/>
<evidence type="ECO:0000256" key="10">
    <source>
        <dbReference type="ARBA" id="ARBA00049714"/>
    </source>
</evidence>
<dbReference type="InterPro" id="IPR036188">
    <property type="entry name" value="FAD/NAD-bd_sf"/>
</dbReference>
<dbReference type="GO" id="GO:0051536">
    <property type="term" value="F:iron-sulfur cluster binding"/>
    <property type="evidence" value="ECO:0007669"/>
    <property type="project" value="InterPro"/>
</dbReference>
<dbReference type="EMBL" id="LCYG01000020">
    <property type="protein sequence ID" value="KLK93373.1"/>
    <property type="molecule type" value="Genomic_DNA"/>
</dbReference>
<dbReference type="InterPro" id="IPR023753">
    <property type="entry name" value="FAD/NAD-binding_dom"/>
</dbReference>
<accession>A0A0H1RDX5</accession>
<dbReference type="InterPro" id="IPR017896">
    <property type="entry name" value="4Fe4S_Fe-S-bd"/>
</dbReference>
<evidence type="ECO:0000256" key="6">
    <source>
        <dbReference type="ARBA" id="ARBA00032722"/>
    </source>
</evidence>
<protein>
    <recommendedName>
        <fullName evidence="11">dihydrouracil dehydrogenase (NAD(+))</fullName>
        <ecNumber evidence="11">1.3.1.1</ecNumber>
    </recommendedName>
    <alternativeName>
        <fullName evidence="6">Dihydrothymine dehydrogenase</fullName>
    </alternativeName>
    <alternativeName>
        <fullName evidence="5">Dihydrouracil dehydrogenase</fullName>
    </alternativeName>
</protein>
<dbReference type="PATRIC" id="fig|1225564.3.peg.2312"/>
<comment type="cofactor">
    <cofactor evidence="1">
        <name>FMN</name>
        <dbReference type="ChEBI" id="CHEBI:58210"/>
    </cofactor>
</comment>
<comment type="catalytic activity">
    <reaction evidence="7">
        <text>5,6-dihydrothymine + NAD(+) = thymine + NADH + H(+)</text>
        <dbReference type="Rhea" id="RHEA:28791"/>
        <dbReference type="ChEBI" id="CHEBI:15378"/>
        <dbReference type="ChEBI" id="CHEBI:17821"/>
        <dbReference type="ChEBI" id="CHEBI:27468"/>
        <dbReference type="ChEBI" id="CHEBI:57540"/>
        <dbReference type="ChEBI" id="CHEBI:57945"/>
        <dbReference type="EC" id="1.3.1.1"/>
    </reaction>
</comment>
<dbReference type="Pfam" id="PF14691">
    <property type="entry name" value="Fer4_20"/>
    <property type="match status" value="1"/>
</dbReference>
<evidence type="ECO:0000256" key="1">
    <source>
        <dbReference type="ARBA" id="ARBA00001917"/>
    </source>
</evidence>
<feature type="domain" description="4Fe-4S ferredoxin-type" evidence="12">
    <location>
        <begin position="31"/>
        <end position="61"/>
    </location>
</feature>
<organism evidence="13 14">
    <name type="scientific">Microvirga vignae</name>
    <dbReference type="NCBI Taxonomy" id="1225564"/>
    <lineage>
        <taxon>Bacteria</taxon>
        <taxon>Pseudomonadati</taxon>
        <taxon>Pseudomonadota</taxon>
        <taxon>Alphaproteobacteria</taxon>
        <taxon>Hyphomicrobiales</taxon>
        <taxon>Methylobacteriaceae</taxon>
        <taxon>Microvirga</taxon>
    </lineage>
</organism>
<evidence type="ECO:0000256" key="8">
    <source>
        <dbReference type="ARBA" id="ARBA00048792"/>
    </source>
</evidence>
<evidence type="ECO:0000256" key="7">
    <source>
        <dbReference type="ARBA" id="ARBA00047685"/>
    </source>
</evidence>
<evidence type="ECO:0000256" key="2">
    <source>
        <dbReference type="ARBA" id="ARBA00022630"/>
    </source>
</evidence>
<evidence type="ECO:0000256" key="5">
    <source>
        <dbReference type="ARBA" id="ARBA00030119"/>
    </source>
</evidence>
<proteinExistence type="predicted"/>
<comment type="subunit">
    <text evidence="10">Heterotetramer of 2 PreA and 2 PreT subunits.</text>
</comment>
<dbReference type="PRINTS" id="PR00469">
    <property type="entry name" value="PNDRDTASEII"/>
</dbReference>
<comment type="function">
    <text evidence="9">Involved in pyrimidine base degradation. Catalyzes physiologically the reduction of uracil to 5,6-dihydrouracil (DHU) by using NADH as a specific cosubstrate. It also catalyzes the reverse reaction and the reduction of thymine to 5,6-dihydrothymine (DHT).</text>
</comment>
<comment type="catalytic activity">
    <reaction evidence="8">
        <text>5,6-dihydrouracil + NAD(+) = uracil + NADH + H(+)</text>
        <dbReference type="Rhea" id="RHEA:20189"/>
        <dbReference type="ChEBI" id="CHEBI:15378"/>
        <dbReference type="ChEBI" id="CHEBI:15901"/>
        <dbReference type="ChEBI" id="CHEBI:17568"/>
        <dbReference type="ChEBI" id="CHEBI:57540"/>
        <dbReference type="ChEBI" id="CHEBI:57945"/>
        <dbReference type="EC" id="1.3.1.1"/>
    </reaction>
</comment>
<sequence length="454" mass="48053">MSSAPDIRGGRLPSGDYCNAFSDLHAPLDAHEARVAAERCLFCYDAPCVTACPTSIDIPLFIRQIATGNATGAGKTILDSNIFGGMCARVCPTETLCEQACVRNEAEGKPVIIGQLQRHATDAIMASGRQLYKHGAPNGRRIAVVGAGPAGLSCAHKLATLGYDVVVFDKRQKAGGLNEHGIASYKSTNNFAQAEVDWILSIGGIELRCDQALGHDFTLADLRRDFDAVFLGLGLQAANSLGIDAGELRGIEDAVAFIEALRQSADLSKLPIGRRVVVIGGGMTAVDAAVQAKKLGAEEVTIVYRRGAEQMGASRYEQELALTGGVVVRHWARPVAVHGESGVLRSVIFAATAERDGRLVDTGETFELQADQLFKAIGQLFVPQVLEGSSEVLDLDRGRIAVDADRRTSLPDVWAGGDCVAGGRDLTVVAVEDGKQAALSIDRTLQGFVPMAAE</sequence>
<keyword evidence="4" id="KW-0560">Oxidoreductase</keyword>
<dbReference type="STRING" id="1225564.AA309_08530"/>
<dbReference type="Gene3D" id="3.50.50.60">
    <property type="entry name" value="FAD/NAD(P)-binding domain"/>
    <property type="match status" value="2"/>
</dbReference>
<evidence type="ECO:0000313" key="14">
    <source>
        <dbReference type="Proteomes" id="UP000035489"/>
    </source>
</evidence>
<evidence type="ECO:0000256" key="4">
    <source>
        <dbReference type="ARBA" id="ARBA00023002"/>
    </source>
</evidence>
<dbReference type="RefSeq" id="WP_047188577.1">
    <property type="nucleotide sequence ID" value="NZ_LCYG01000020.1"/>
</dbReference>
<dbReference type="InterPro" id="IPR028261">
    <property type="entry name" value="DPD_II"/>
</dbReference>
<dbReference type="PANTHER" id="PTHR43073:SF2">
    <property type="entry name" value="DIHYDROPYRIMIDINE DEHYDROGENASE [NADP(+)]"/>
    <property type="match status" value="1"/>
</dbReference>
<evidence type="ECO:0000256" key="9">
    <source>
        <dbReference type="ARBA" id="ARBA00049578"/>
    </source>
</evidence>
<reference evidence="13 14" key="1">
    <citation type="submission" date="2015-05" db="EMBL/GenBank/DDBJ databases">
        <title>Draft genome sequence of Microvirga vignae strain BR3299, a novel nitrogen fixing bacteria isolated from Brazil semi-aired region.</title>
        <authorList>
            <person name="Zilli J.E."/>
            <person name="Passos S.R."/>
            <person name="Leite J."/>
            <person name="Baldani J.I."/>
            <person name="Xavier G.R."/>
            <person name="Rumjaneck N.G."/>
            <person name="Simoes-Araujo J.L."/>
        </authorList>
    </citation>
    <scope>NUCLEOTIDE SEQUENCE [LARGE SCALE GENOMIC DNA]</scope>
    <source>
        <strain evidence="13 14">BR3299</strain>
    </source>
</reference>
<name>A0A0H1RDX5_9HYPH</name>
<dbReference type="SUPFAM" id="SSF46548">
    <property type="entry name" value="alpha-helical ferredoxin"/>
    <property type="match status" value="1"/>
</dbReference>